<dbReference type="InterPro" id="IPR036291">
    <property type="entry name" value="NAD(P)-bd_dom_sf"/>
</dbReference>
<keyword evidence="2" id="KW-0560">Oxidoreductase</keyword>
<evidence type="ECO:0000313" key="3">
    <source>
        <dbReference type="EMBL" id="MBG6134981.1"/>
    </source>
</evidence>
<dbReference type="EMBL" id="JADOUF010000001">
    <property type="protein sequence ID" value="MBG6134981.1"/>
    <property type="molecule type" value="Genomic_DNA"/>
</dbReference>
<dbReference type="PANTHER" id="PTHR43943:SF17">
    <property type="entry name" value="3-PHENYLPROPIONATE-DIHYDRODIOL_CINNAMIC ACID-DIHYDRODIOL DEHYDROGENASE"/>
    <property type="match status" value="1"/>
</dbReference>
<dbReference type="Pfam" id="PF00106">
    <property type="entry name" value="adh_short"/>
    <property type="match status" value="1"/>
</dbReference>
<protein>
    <submittedName>
        <fullName evidence="3">NAD(P)-dependent dehydrogenase (Short-subunit alcohol dehydrogenase family)</fullName>
    </submittedName>
</protein>
<dbReference type="SUPFAM" id="SSF51735">
    <property type="entry name" value="NAD(P)-binding Rossmann-fold domains"/>
    <property type="match status" value="1"/>
</dbReference>
<evidence type="ECO:0000313" key="4">
    <source>
        <dbReference type="Proteomes" id="UP000622552"/>
    </source>
</evidence>
<dbReference type="CDD" id="cd05233">
    <property type="entry name" value="SDR_c"/>
    <property type="match status" value="1"/>
</dbReference>
<reference evidence="3" key="1">
    <citation type="submission" date="2020-11" db="EMBL/GenBank/DDBJ databases">
        <title>Sequencing the genomes of 1000 actinobacteria strains.</title>
        <authorList>
            <person name="Klenk H.-P."/>
        </authorList>
    </citation>
    <scope>NUCLEOTIDE SEQUENCE</scope>
    <source>
        <strain evidence="3">DSM 45356</strain>
    </source>
</reference>
<keyword evidence="4" id="KW-1185">Reference proteome</keyword>
<dbReference type="InterPro" id="IPR002347">
    <property type="entry name" value="SDR_fam"/>
</dbReference>
<gene>
    <name evidence="3" type="ORF">IW245_001175</name>
</gene>
<dbReference type="GO" id="GO:0016491">
    <property type="term" value="F:oxidoreductase activity"/>
    <property type="evidence" value="ECO:0007669"/>
    <property type="project" value="UniProtKB-KW"/>
</dbReference>
<accession>A0A8J7GCB7</accession>
<organism evidence="3 4">
    <name type="scientific">Longispora fulva</name>
    <dbReference type="NCBI Taxonomy" id="619741"/>
    <lineage>
        <taxon>Bacteria</taxon>
        <taxon>Bacillati</taxon>
        <taxon>Actinomycetota</taxon>
        <taxon>Actinomycetes</taxon>
        <taxon>Micromonosporales</taxon>
        <taxon>Micromonosporaceae</taxon>
        <taxon>Longispora</taxon>
    </lineage>
</organism>
<evidence type="ECO:0000256" key="1">
    <source>
        <dbReference type="ARBA" id="ARBA00006484"/>
    </source>
</evidence>
<dbReference type="AlphaFoldDB" id="A0A8J7GCB7"/>
<dbReference type="RefSeq" id="WP_231398680.1">
    <property type="nucleotide sequence ID" value="NZ_BONS01000004.1"/>
</dbReference>
<sequence length="248" mass="25694">MSDLSGRTTIVVGASRGLGRGIATAFAEAGAPVVAVSRSSVTYPEPSNGAGTIQPEVFDAGDATVPALLLDRHEPEIIVVVAGATPHMRPLQEQTWETFSTNWETDVRITFHWLREVLLTPLRPGSRVVVVSSGAALGGSPLSGGYAGAKSMQRFVTGYAQDEANRAGLDITFTAVLPRFSPTTGVGRPAVRAYAARSGRSIEEFLKASGPLVSPESAGAALVELVQADAAAVAPAYVLTGAGLQKLP</sequence>
<dbReference type="Gene3D" id="3.40.50.720">
    <property type="entry name" value="NAD(P)-binding Rossmann-like Domain"/>
    <property type="match status" value="1"/>
</dbReference>
<comment type="caution">
    <text evidence="3">The sequence shown here is derived from an EMBL/GenBank/DDBJ whole genome shotgun (WGS) entry which is preliminary data.</text>
</comment>
<name>A0A8J7GCB7_9ACTN</name>
<proteinExistence type="inferred from homology"/>
<comment type="similarity">
    <text evidence="1">Belongs to the short-chain dehydrogenases/reductases (SDR) family.</text>
</comment>
<dbReference type="PANTHER" id="PTHR43943">
    <property type="entry name" value="DEHYDROGENASE/REDUCTASE (SDR FAMILY) MEMBER 4"/>
    <property type="match status" value="1"/>
</dbReference>
<dbReference type="Proteomes" id="UP000622552">
    <property type="component" value="Unassembled WGS sequence"/>
</dbReference>
<evidence type="ECO:0000256" key="2">
    <source>
        <dbReference type="ARBA" id="ARBA00023002"/>
    </source>
</evidence>